<proteinExistence type="predicted"/>
<dbReference type="EMBL" id="FPBA01000041">
    <property type="protein sequence ID" value="SFU08305.1"/>
    <property type="molecule type" value="Genomic_DNA"/>
</dbReference>
<accession>A0A1I7D9K4</accession>
<dbReference type="OrthoDB" id="5191758at2"/>
<evidence type="ECO:0000313" key="1">
    <source>
        <dbReference type="EMBL" id="SFU08305.1"/>
    </source>
</evidence>
<dbReference type="RefSeq" id="WP_093584912.1">
    <property type="nucleotide sequence ID" value="NZ_FPBA01000041.1"/>
</dbReference>
<keyword evidence="2" id="KW-1185">Reference proteome</keyword>
<organism evidence="1 2">
    <name type="scientific">Geodermatophilus amargosae</name>
    <dbReference type="NCBI Taxonomy" id="1296565"/>
    <lineage>
        <taxon>Bacteria</taxon>
        <taxon>Bacillati</taxon>
        <taxon>Actinomycetota</taxon>
        <taxon>Actinomycetes</taxon>
        <taxon>Geodermatophilales</taxon>
        <taxon>Geodermatophilaceae</taxon>
        <taxon>Geodermatophilus</taxon>
    </lineage>
</organism>
<evidence type="ECO:0000313" key="2">
    <source>
        <dbReference type="Proteomes" id="UP000199546"/>
    </source>
</evidence>
<reference evidence="2" key="1">
    <citation type="submission" date="2016-10" db="EMBL/GenBank/DDBJ databases">
        <authorList>
            <person name="Varghese N."/>
            <person name="Submissions S."/>
        </authorList>
    </citation>
    <scope>NUCLEOTIDE SEQUENCE [LARGE SCALE GENOMIC DNA]</scope>
    <source>
        <strain evidence="2">DSM 46136</strain>
    </source>
</reference>
<protein>
    <submittedName>
        <fullName evidence="1">Uncharacterized protein</fullName>
    </submittedName>
</protein>
<dbReference type="Proteomes" id="UP000199546">
    <property type="component" value="Unassembled WGS sequence"/>
</dbReference>
<dbReference type="AlphaFoldDB" id="A0A1I7D9K4"/>
<gene>
    <name evidence="1" type="ORF">SAMN05660657_05505</name>
</gene>
<name>A0A1I7D9K4_9ACTN</name>
<sequence>MTHSLDESCLDELLAALPDCPDPTAGLSDLTLIEGFIEVRYRPLEGRAVCAAITVDGVLWVVIDLTKPNALQQAREMLEEWRHSYMQPTADRTG</sequence>